<keyword evidence="2" id="KW-0808">Transferase</keyword>
<dbReference type="Pfam" id="PF01170">
    <property type="entry name" value="UPF0020"/>
    <property type="match status" value="1"/>
</dbReference>
<gene>
    <name evidence="2" type="ORF">BAGA_15705</name>
</gene>
<dbReference type="InterPro" id="IPR029063">
    <property type="entry name" value="SAM-dependent_MTases_sf"/>
</dbReference>
<dbReference type="PANTHER" id="PTHR14911:SF13">
    <property type="entry name" value="TRNA (GUANINE(6)-N2)-METHYLTRANSFERASE THUMP3"/>
    <property type="match status" value="1"/>
</dbReference>
<dbReference type="RefSeq" id="WP_033676736.1">
    <property type="nucleotide sequence ID" value="NZ_JOTM01000024.1"/>
</dbReference>
<reference evidence="2 3" key="1">
    <citation type="submission" date="2014-06" db="EMBL/GenBank/DDBJ databases">
        <title>Draft genome sequence of Bacillus gaemokensis JCM 15801 (MCCC 1A00707).</title>
        <authorList>
            <person name="Lai Q."/>
            <person name="Liu Y."/>
            <person name="Shao Z."/>
        </authorList>
    </citation>
    <scope>NUCLEOTIDE SEQUENCE [LARGE SCALE GENOMIC DNA]</scope>
    <source>
        <strain evidence="2 3">JCM 15801</strain>
    </source>
</reference>
<dbReference type="SUPFAM" id="SSF53335">
    <property type="entry name" value="S-adenosyl-L-methionine-dependent methyltransferases"/>
    <property type="match status" value="1"/>
</dbReference>
<dbReference type="eggNOG" id="COG1041">
    <property type="taxonomic scope" value="Bacteria"/>
</dbReference>
<evidence type="ECO:0000313" key="3">
    <source>
        <dbReference type="Proteomes" id="UP000027778"/>
    </source>
</evidence>
<feature type="domain" description="Ribosomal RNA large subunit methyltransferase K/L-like methyltransferase" evidence="1">
    <location>
        <begin position="158"/>
        <end position="260"/>
    </location>
</feature>
<protein>
    <submittedName>
        <fullName evidence="2">RNA methyltransferase</fullName>
    </submittedName>
</protein>
<dbReference type="CDD" id="cd02440">
    <property type="entry name" value="AdoMet_MTases"/>
    <property type="match status" value="1"/>
</dbReference>
<evidence type="ECO:0000259" key="1">
    <source>
        <dbReference type="Pfam" id="PF01170"/>
    </source>
</evidence>
<dbReference type="AlphaFoldDB" id="A0A073K8F1"/>
<dbReference type="Gene3D" id="3.40.50.150">
    <property type="entry name" value="Vaccinia Virus protein VP39"/>
    <property type="match status" value="1"/>
</dbReference>
<dbReference type="OrthoDB" id="9791556at2"/>
<dbReference type="Proteomes" id="UP000027778">
    <property type="component" value="Unassembled WGS sequence"/>
</dbReference>
<dbReference type="InterPro" id="IPR000241">
    <property type="entry name" value="RlmKL-like_Mtase"/>
</dbReference>
<accession>A0A073K8F1</accession>
<dbReference type="GO" id="GO:0030488">
    <property type="term" value="P:tRNA methylation"/>
    <property type="evidence" value="ECO:0007669"/>
    <property type="project" value="TreeGrafter"/>
</dbReference>
<dbReference type="EMBL" id="JOTM01000024">
    <property type="protein sequence ID" value="KEK22835.1"/>
    <property type="molecule type" value="Genomic_DNA"/>
</dbReference>
<comment type="caution">
    <text evidence="2">The sequence shown here is derived from an EMBL/GenBank/DDBJ whole genome shotgun (WGS) entry which is preliminary data.</text>
</comment>
<dbReference type="GO" id="GO:0016423">
    <property type="term" value="F:tRNA (guanine) methyltransferase activity"/>
    <property type="evidence" value="ECO:0007669"/>
    <property type="project" value="TreeGrafter"/>
</dbReference>
<dbReference type="PANTHER" id="PTHR14911">
    <property type="entry name" value="THUMP DOMAIN-CONTAINING"/>
    <property type="match status" value="1"/>
</dbReference>
<organism evidence="2 3">
    <name type="scientific">Bacillus gaemokensis</name>
    <dbReference type="NCBI Taxonomy" id="574375"/>
    <lineage>
        <taxon>Bacteria</taxon>
        <taxon>Bacillati</taxon>
        <taxon>Bacillota</taxon>
        <taxon>Bacilli</taxon>
        <taxon>Bacillales</taxon>
        <taxon>Bacillaceae</taxon>
        <taxon>Bacillus</taxon>
        <taxon>Bacillus cereus group</taxon>
    </lineage>
</organism>
<sequence>MNNHSTTPAFIYTYAFREDERSLCYMEMRSLFGVESHVNILKSNIKIDPSRSPFIKERIEVMHEGDNLADILEQVGQIDLAGATFKVIFVKINDLDDSNKIEYGQRRVIERDIGMVIEGEADVHHPERVFGIVPLGGRWYFGEYMESEAVWYHHVKKPRSYSTSLSTRVARAVANIAVPNPDGVKAIDPCCGIGTVLVEALSMGIDIVGRDINPLVVIGSRENIAHFGFEGDVTVGPIADVTTNYDVAIIDMPYNLFTHATPEDQLSILKHARSFTKKVVVVTIETMDHMIQEAGFEIIDRCVAKKGTFSREILVCE</sequence>
<evidence type="ECO:0000313" key="2">
    <source>
        <dbReference type="EMBL" id="KEK22835.1"/>
    </source>
</evidence>
<proteinExistence type="predicted"/>
<keyword evidence="3" id="KW-1185">Reference proteome</keyword>
<name>A0A073K8F1_9BACI</name>
<keyword evidence="2" id="KW-0489">Methyltransferase</keyword>